<keyword evidence="8" id="KW-1185">Reference proteome</keyword>
<evidence type="ECO:0000313" key="8">
    <source>
        <dbReference type="Proteomes" id="UP000485058"/>
    </source>
</evidence>
<dbReference type="Proteomes" id="UP000485058">
    <property type="component" value="Unassembled WGS sequence"/>
</dbReference>
<evidence type="ECO:0000256" key="1">
    <source>
        <dbReference type="ARBA" id="ARBA00004141"/>
    </source>
</evidence>
<dbReference type="AlphaFoldDB" id="A0A699YXI0"/>
<keyword evidence="4" id="KW-1133">Transmembrane helix</keyword>
<accession>A0A699YXI0</accession>
<dbReference type="GO" id="GO:0016020">
    <property type="term" value="C:membrane"/>
    <property type="evidence" value="ECO:0007669"/>
    <property type="project" value="UniProtKB-SubCell"/>
</dbReference>
<proteinExistence type="inferred from homology"/>
<protein>
    <recommendedName>
        <fullName evidence="9">Peroxisomal membrane protein PMP22</fullName>
    </recommendedName>
</protein>
<comment type="caution">
    <text evidence="7">The sequence shown here is derived from an EMBL/GenBank/DDBJ whole genome shotgun (WGS) entry which is preliminary data.</text>
</comment>
<sequence length="111" mass="12627">MALLLQLGWQRYLYQLHKKPLRTKALTSAMIASISDIVAQRIISGGYRNWRRTLAMAIYGFLWNGPSAHFWQMFMQPIAWHVETPAEQPATCSVHELCDSGPRGQDALLPT</sequence>
<evidence type="ECO:0000256" key="5">
    <source>
        <dbReference type="ARBA" id="ARBA00023136"/>
    </source>
</evidence>
<evidence type="ECO:0000256" key="2">
    <source>
        <dbReference type="ARBA" id="ARBA00006824"/>
    </source>
</evidence>
<comment type="subcellular location">
    <subcellularLocation>
        <location evidence="1">Membrane</location>
        <topology evidence="1">Multi-pass membrane protein</topology>
    </subcellularLocation>
</comment>
<comment type="similarity">
    <text evidence="2 6">Belongs to the peroxisomal membrane protein PXMP2/4 family.</text>
</comment>
<evidence type="ECO:0008006" key="9">
    <source>
        <dbReference type="Google" id="ProtNLM"/>
    </source>
</evidence>
<organism evidence="7 8">
    <name type="scientific">Haematococcus lacustris</name>
    <name type="common">Green alga</name>
    <name type="synonym">Haematococcus pluvialis</name>
    <dbReference type="NCBI Taxonomy" id="44745"/>
    <lineage>
        <taxon>Eukaryota</taxon>
        <taxon>Viridiplantae</taxon>
        <taxon>Chlorophyta</taxon>
        <taxon>core chlorophytes</taxon>
        <taxon>Chlorophyceae</taxon>
        <taxon>CS clade</taxon>
        <taxon>Chlamydomonadales</taxon>
        <taxon>Haematococcaceae</taxon>
        <taxon>Haematococcus</taxon>
    </lineage>
</organism>
<evidence type="ECO:0000256" key="3">
    <source>
        <dbReference type="ARBA" id="ARBA00022692"/>
    </source>
</evidence>
<evidence type="ECO:0000256" key="6">
    <source>
        <dbReference type="RuleBase" id="RU363053"/>
    </source>
</evidence>
<keyword evidence="3" id="KW-0812">Transmembrane</keyword>
<evidence type="ECO:0000313" key="7">
    <source>
        <dbReference type="EMBL" id="GFH14360.1"/>
    </source>
</evidence>
<dbReference type="PANTHER" id="PTHR11266:SF46">
    <property type="entry name" value="OS08G0566900 PROTEIN"/>
    <property type="match status" value="1"/>
</dbReference>
<dbReference type="InterPro" id="IPR007248">
    <property type="entry name" value="Mpv17_PMP22"/>
</dbReference>
<evidence type="ECO:0000256" key="4">
    <source>
        <dbReference type="ARBA" id="ARBA00022989"/>
    </source>
</evidence>
<name>A0A699YXI0_HAELA</name>
<reference evidence="7 8" key="1">
    <citation type="submission" date="2020-02" db="EMBL/GenBank/DDBJ databases">
        <title>Draft genome sequence of Haematococcus lacustris strain NIES-144.</title>
        <authorList>
            <person name="Morimoto D."/>
            <person name="Nakagawa S."/>
            <person name="Yoshida T."/>
            <person name="Sawayama S."/>
        </authorList>
    </citation>
    <scope>NUCLEOTIDE SEQUENCE [LARGE SCALE GENOMIC DNA]</scope>
    <source>
        <strain evidence="7 8">NIES-144</strain>
    </source>
</reference>
<dbReference type="EMBL" id="BLLF01000716">
    <property type="protein sequence ID" value="GFH14360.1"/>
    <property type="molecule type" value="Genomic_DNA"/>
</dbReference>
<dbReference type="PANTHER" id="PTHR11266">
    <property type="entry name" value="PEROXISOMAL MEMBRANE PROTEIN 2, PXMP2 MPV17"/>
    <property type="match status" value="1"/>
</dbReference>
<dbReference type="GO" id="GO:0005737">
    <property type="term" value="C:cytoplasm"/>
    <property type="evidence" value="ECO:0007669"/>
    <property type="project" value="TreeGrafter"/>
</dbReference>
<keyword evidence="5" id="KW-0472">Membrane</keyword>
<feature type="non-terminal residue" evidence="7">
    <location>
        <position position="1"/>
    </location>
</feature>
<gene>
    <name evidence="7" type="ORF">HaLaN_10399</name>
</gene>